<evidence type="ECO:0000313" key="3">
    <source>
        <dbReference type="EMBL" id="KAK3913067.1"/>
    </source>
</evidence>
<name>A0AAE1H1I8_9NEOP</name>
<dbReference type="EMBL" id="JAHWGI010000308">
    <property type="protein sequence ID" value="KAK3913067.1"/>
    <property type="molecule type" value="Genomic_DNA"/>
</dbReference>
<dbReference type="AlphaFoldDB" id="A0AAE1H1I8"/>
<reference evidence="3" key="2">
    <citation type="journal article" date="2023" name="BMC Genomics">
        <title>Pest status, molecular evolution, and epigenetic factors derived from the genome assembly of Frankliniella fusca, a thysanopteran phytovirus vector.</title>
        <authorList>
            <person name="Catto M.A."/>
            <person name="Labadie P.E."/>
            <person name="Jacobson A.L."/>
            <person name="Kennedy G.G."/>
            <person name="Srinivasan R."/>
            <person name="Hunt B.G."/>
        </authorList>
    </citation>
    <scope>NUCLEOTIDE SEQUENCE</scope>
    <source>
        <strain evidence="3">PL_HMW_Pooled</strain>
    </source>
</reference>
<sequence length="100" mass="11659">MNIRQYHVLSKMCSLIPEFLFTFSIIKSIISSSFFKFFLSFQRFSRSFTNSYSLSGFQGFPELWQRAHRPVARSDSERHTVSVSFANVAVALYSRKKRSS</sequence>
<keyword evidence="1" id="KW-0812">Transmembrane</keyword>
<keyword evidence="4" id="KW-1185">Reference proteome</keyword>
<keyword evidence="1" id="KW-0472">Membrane</keyword>
<keyword evidence="1" id="KW-1133">Transmembrane helix</keyword>
<reference evidence="3" key="1">
    <citation type="submission" date="2021-07" db="EMBL/GenBank/DDBJ databases">
        <authorList>
            <person name="Catto M.A."/>
            <person name="Jacobson A."/>
            <person name="Kennedy G."/>
            <person name="Labadie P."/>
            <person name="Hunt B.G."/>
            <person name="Srinivasan R."/>
        </authorList>
    </citation>
    <scope>NUCLEOTIDE SEQUENCE</scope>
    <source>
        <strain evidence="3">PL_HMW_Pooled</strain>
        <tissue evidence="3">Head</tissue>
    </source>
</reference>
<accession>A0AAE1H1I8</accession>
<dbReference type="Proteomes" id="UP001219518">
    <property type="component" value="Unassembled WGS sequence"/>
</dbReference>
<dbReference type="EMBL" id="JAHWGI010000306">
    <property type="protein sequence ID" value="KAK3912896.1"/>
    <property type="molecule type" value="Genomic_DNA"/>
</dbReference>
<evidence type="ECO:0000313" key="2">
    <source>
        <dbReference type="EMBL" id="KAK3912896.1"/>
    </source>
</evidence>
<feature type="transmembrane region" description="Helical" evidence="1">
    <location>
        <begin position="20"/>
        <end position="39"/>
    </location>
</feature>
<gene>
    <name evidence="2" type="ORF">KUF71_022350</name>
    <name evidence="3" type="ORF">KUF71_022521</name>
</gene>
<evidence type="ECO:0000313" key="4">
    <source>
        <dbReference type="Proteomes" id="UP001219518"/>
    </source>
</evidence>
<protein>
    <submittedName>
        <fullName evidence="3">Nickel insertion protein</fullName>
    </submittedName>
</protein>
<evidence type="ECO:0000256" key="1">
    <source>
        <dbReference type="SAM" id="Phobius"/>
    </source>
</evidence>
<organism evidence="3 4">
    <name type="scientific">Frankliniella fusca</name>
    <dbReference type="NCBI Taxonomy" id="407009"/>
    <lineage>
        <taxon>Eukaryota</taxon>
        <taxon>Metazoa</taxon>
        <taxon>Ecdysozoa</taxon>
        <taxon>Arthropoda</taxon>
        <taxon>Hexapoda</taxon>
        <taxon>Insecta</taxon>
        <taxon>Pterygota</taxon>
        <taxon>Neoptera</taxon>
        <taxon>Paraneoptera</taxon>
        <taxon>Thysanoptera</taxon>
        <taxon>Terebrantia</taxon>
        <taxon>Thripoidea</taxon>
        <taxon>Thripidae</taxon>
        <taxon>Frankliniella</taxon>
    </lineage>
</organism>
<comment type="caution">
    <text evidence="3">The sequence shown here is derived from an EMBL/GenBank/DDBJ whole genome shotgun (WGS) entry which is preliminary data.</text>
</comment>
<proteinExistence type="predicted"/>